<dbReference type="InterPro" id="IPR046895">
    <property type="entry name" value="ABC-3C_MC8"/>
</dbReference>
<dbReference type="Proteomes" id="UP001073227">
    <property type="component" value="Unassembled WGS sequence"/>
</dbReference>
<name>A0ABT3ZG30_9HYPH</name>
<protein>
    <submittedName>
        <fullName evidence="1">Uncharacterized protein</fullName>
    </submittedName>
</protein>
<sequence>MSSTLTPKKHLNLDTSLLRVFSLVLKELQKRGVCEFEKLRGVVIRRVGADGELSFLPALDLLFLLGKAEYHLKNDTLEYKGTD</sequence>
<keyword evidence="2" id="KW-1185">Reference proteome</keyword>
<dbReference type="EMBL" id="JAOVZR010000003">
    <property type="protein sequence ID" value="MCY0150703.1"/>
    <property type="molecule type" value="Genomic_DNA"/>
</dbReference>
<accession>A0ABT3ZG30</accession>
<organism evidence="1 2">
    <name type="scientific">Hoeflea algicola</name>
    <dbReference type="NCBI Taxonomy" id="2983763"/>
    <lineage>
        <taxon>Bacteria</taxon>
        <taxon>Pseudomonadati</taxon>
        <taxon>Pseudomonadota</taxon>
        <taxon>Alphaproteobacteria</taxon>
        <taxon>Hyphomicrobiales</taxon>
        <taxon>Rhizobiaceae</taxon>
        <taxon>Hoeflea</taxon>
    </lineage>
</organism>
<evidence type="ECO:0000313" key="1">
    <source>
        <dbReference type="EMBL" id="MCY0150703.1"/>
    </source>
</evidence>
<gene>
    <name evidence="1" type="ORF">OEG84_24125</name>
</gene>
<reference evidence="1" key="1">
    <citation type="submission" date="2022-10" db="EMBL/GenBank/DDBJ databases">
        <title>Hoeflea sp. G2-23, isolated from marine algae.</title>
        <authorList>
            <person name="Kristyanto S."/>
            <person name="Kim J.M."/>
            <person name="Jeon C.O."/>
        </authorList>
    </citation>
    <scope>NUCLEOTIDE SEQUENCE</scope>
    <source>
        <strain evidence="1">G2-23</strain>
    </source>
</reference>
<dbReference type="Pfam" id="PF20295">
    <property type="entry name" value="MC8"/>
    <property type="match status" value="1"/>
</dbReference>
<evidence type="ECO:0000313" key="2">
    <source>
        <dbReference type="Proteomes" id="UP001073227"/>
    </source>
</evidence>
<comment type="caution">
    <text evidence="1">The sequence shown here is derived from an EMBL/GenBank/DDBJ whole genome shotgun (WGS) entry which is preliminary data.</text>
</comment>
<proteinExistence type="predicted"/>
<dbReference type="RefSeq" id="WP_267656422.1">
    <property type="nucleotide sequence ID" value="NZ_JAOVZR010000003.1"/>
</dbReference>